<dbReference type="EMBL" id="BOOG01000082">
    <property type="protein sequence ID" value="GIH73307.1"/>
    <property type="molecule type" value="Genomic_DNA"/>
</dbReference>
<evidence type="ECO:0000313" key="2">
    <source>
        <dbReference type="EMBL" id="GIH73307.1"/>
    </source>
</evidence>
<dbReference type="Pfam" id="PF14072">
    <property type="entry name" value="DndB"/>
    <property type="match status" value="1"/>
</dbReference>
<accession>A0A8J3W204</accession>
<dbReference type="CDD" id="cd16414">
    <property type="entry name" value="dndB_like"/>
    <property type="match status" value="1"/>
</dbReference>
<feature type="coiled-coil region" evidence="1">
    <location>
        <begin position="137"/>
        <end position="180"/>
    </location>
</feature>
<keyword evidence="1" id="KW-0175">Coiled coil</keyword>
<evidence type="ECO:0000256" key="1">
    <source>
        <dbReference type="SAM" id="Coils"/>
    </source>
</evidence>
<sequence length="413" mass="46462">MDLNPVDITGVTGPERYDKYVAVRSAQGERTLYTIQVRLADVPLVLPIPDPEQPTPGNRRVSLPHAKKFGEYVRDKTDWVAPPLLARDDGRCTFREQQVIDGHMAIGILEVPWAASASRTLKIIDGQHRALGISLQIEEIARATSRLEDDLLRAKDEAKKDQLRRQLEELEARRGRLQNEHFTVQIYVESEPERYEQMFYDVADNALGINQAVKVRFDSRKVLNRTLYETTKHALLNGRVDEEQDRLGGSNPNLVGAKHVIDFVRTVNVGVNGRIGRKREAELDEASLIEAANEYFDCLISGFPILEDLIEGKITAPELRASSLLGSITILRVLAGVFHELRENDCTSDEVADFFARLAPHMTAPVTESSLWRTTAAKQDFSERALGPHARSANLKHLTEEITRWFSNPPDGL</sequence>
<dbReference type="InterPro" id="IPR017642">
    <property type="entry name" value="DNA_S_mod_DndB"/>
</dbReference>
<protein>
    <recommendedName>
        <fullName evidence="4">DGQHR domain-containing protein</fullName>
    </recommendedName>
</protein>
<reference evidence="2" key="1">
    <citation type="submission" date="2021-01" db="EMBL/GenBank/DDBJ databases">
        <title>Whole genome shotgun sequence of Sphaerimonospora thailandensis NBRC 107569.</title>
        <authorList>
            <person name="Komaki H."/>
            <person name="Tamura T."/>
        </authorList>
    </citation>
    <scope>NUCLEOTIDE SEQUENCE</scope>
    <source>
        <strain evidence="2">NBRC 107569</strain>
    </source>
</reference>
<evidence type="ECO:0008006" key="4">
    <source>
        <dbReference type="Google" id="ProtNLM"/>
    </source>
</evidence>
<dbReference type="Proteomes" id="UP000610966">
    <property type="component" value="Unassembled WGS sequence"/>
</dbReference>
<proteinExistence type="predicted"/>
<comment type="caution">
    <text evidence="2">The sequence shown here is derived from an EMBL/GenBank/DDBJ whole genome shotgun (WGS) entry which is preliminary data.</text>
</comment>
<dbReference type="AlphaFoldDB" id="A0A8J3W204"/>
<evidence type="ECO:0000313" key="3">
    <source>
        <dbReference type="Proteomes" id="UP000610966"/>
    </source>
</evidence>
<name>A0A8J3W204_9ACTN</name>
<keyword evidence="3" id="KW-1185">Reference proteome</keyword>
<gene>
    <name evidence="2" type="ORF">Mth01_55600</name>
</gene>
<organism evidence="2 3">
    <name type="scientific">Sphaerimonospora thailandensis</name>
    <dbReference type="NCBI Taxonomy" id="795644"/>
    <lineage>
        <taxon>Bacteria</taxon>
        <taxon>Bacillati</taxon>
        <taxon>Actinomycetota</taxon>
        <taxon>Actinomycetes</taxon>
        <taxon>Streptosporangiales</taxon>
        <taxon>Streptosporangiaceae</taxon>
        <taxon>Sphaerimonospora</taxon>
    </lineage>
</organism>
<dbReference type="RefSeq" id="WP_204018941.1">
    <property type="nucleotide sequence ID" value="NZ_BOOG01000082.1"/>
</dbReference>